<evidence type="ECO:0000313" key="1">
    <source>
        <dbReference type="WBParaSite" id="MCU_011407-RA"/>
    </source>
</evidence>
<protein>
    <submittedName>
        <fullName evidence="1">SUEL-type lectin domain-containing protein</fullName>
    </submittedName>
</protein>
<dbReference type="WBParaSite" id="MCU_011407-RA">
    <property type="protein sequence ID" value="MCU_011407-RA"/>
    <property type="gene ID" value="MCU_011407"/>
</dbReference>
<accession>A0A5K3FT08</accession>
<dbReference type="AlphaFoldDB" id="A0A5K3FT08"/>
<name>A0A5K3FT08_MESCO</name>
<sequence length="100" mass="11200">DCIQPQRSGPLEIKAGGLDEVEIVCARKTTCEYDPITLIVDDKGIICRDFMSPRCNETYEGDITMINAVYPRPEGVDLSYVYCSTYNSFLSYAIDWANSA</sequence>
<organism evidence="1">
    <name type="scientific">Mesocestoides corti</name>
    <name type="common">Flatworm</name>
    <dbReference type="NCBI Taxonomy" id="53468"/>
    <lineage>
        <taxon>Eukaryota</taxon>
        <taxon>Metazoa</taxon>
        <taxon>Spiralia</taxon>
        <taxon>Lophotrochozoa</taxon>
        <taxon>Platyhelminthes</taxon>
        <taxon>Cestoda</taxon>
        <taxon>Eucestoda</taxon>
        <taxon>Cyclophyllidea</taxon>
        <taxon>Mesocestoididae</taxon>
        <taxon>Mesocestoides</taxon>
    </lineage>
</organism>
<reference evidence="1" key="1">
    <citation type="submission" date="2019-11" db="UniProtKB">
        <authorList>
            <consortium name="WormBaseParasite"/>
        </authorList>
    </citation>
    <scope>IDENTIFICATION</scope>
</reference>
<proteinExistence type="predicted"/>